<evidence type="ECO:0000256" key="9">
    <source>
        <dbReference type="ARBA" id="ARBA00022840"/>
    </source>
</evidence>
<comment type="function">
    <text evidence="11">This protein plays a role in synthesis of starch. It catalyzes the synthesis of the activated glycosyl donor, ADP-glucose from Glc-1-P and ATP.</text>
</comment>
<gene>
    <name evidence="13" type="ORF">CBR_g37593</name>
</gene>
<evidence type="ECO:0000256" key="4">
    <source>
        <dbReference type="ARBA" id="ARBA00012460"/>
    </source>
</evidence>
<keyword evidence="8 11" id="KW-0547">Nucleotide-binding</keyword>
<dbReference type="GO" id="GO:0005978">
    <property type="term" value="P:glycogen biosynthetic process"/>
    <property type="evidence" value="ECO:0007669"/>
    <property type="project" value="InterPro"/>
</dbReference>
<dbReference type="PROSITE" id="PS00809">
    <property type="entry name" value="ADP_GLC_PYROPHOSPH_2"/>
    <property type="match status" value="1"/>
</dbReference>
<protein>
    <recommendedName>
        <fullName evidence="4 11">Glucose-1-phosphate adenylyltransferase</fullName>
        <ecNumber evidence="4 11">2.7.7.27</ecNumber>
    </recommendedName>
    <alternativeName>
        <fullName evidence="11">ADP-glucose pyrophosphorylase</fullName>
    </alternativeName>
</protein>
<comment type="pathway">
    <text evidence="2 11">Glycan biosynthesis; starch biosynthesis.</text>
</comment>
<evidence type="ECO:0000256" key="7">
    <source>
        <dbReference type="ARBA" id="ARBA00022695"/>
    </source>
</evidence>
<comment type="catalytic activity">
    <reaction evidence="1 11">
        <text>alpha-D-glucose 1-phosphate + ATP + H(+) = ADP-alpha-D-glucose + diphosphate</text>
        <dbReference type="Rhea" id="RHEA:12120"/>
        <dbReference type="ChEBI" id="CHEBI:15378"/>
        <dbReference type="ChEBI" id="CHEBI:30616"/>
        <dbReference type="ChEBI" id="CHEBI:33019"/>
        <dbReference type="ChEBI" id="CHEBI:57498"/>
        <dbReference type="ChEBI" id="CHEBI:58601"/>
        <dbReference type="EC" id="2.7.7.27"/>
    </reaction>
</comment>
<dbReference type="Gene3D" id="3.90.550.10">
    <property type="entry name" value="Spore Coat Polysaccharide Biosynthesis Protein SpsA, Chain A"/>
    <property type="match status" value="1"/>
</dbReference>
<reference evidence="13 14" key="1">
    <citation type="journal article" date="2018" name="Cell">
        <title>The Chara Genome: Secondary Complexity and Implications for Plant Terrestrialization.</title>
        <authorList>
            <person name="Nishiyama T."/>
            <person name="Sakayama H."/>
            <person name="Vries J.D."/>
            <person name="Buschmann H."/>
            <person name="Saint-Marcoux D."/>
            <person name="Ullrich K.K."/>
            <person name="Haas F.B."/>
            <person name="Vanderstraeten L."/>
            <person name="Becker D."/>
            <person name="Lang D."/>
            <person name="Vosolsobe S."/>
            <person name="Rombauts S."/>
            <person name="Wilhelmsson P.K.I."/>
            <person name="Janitza P."/>
            <person name="Kern R."/>
            <person name="Heyl A."/>
            <person name="Rumpler F."/>
            <person name="Villalobos L.I.A.C."/>
            <person name="Clay J.M."/>
            <person name="Skokan R."/>
            <person name="Toyoda A."/>
            <person name="Suzuki Y."/>
            <person name="Kagoshima H."/>
            <person name="Schijlen E."/>
            <person name="Tajeshwar N."/>
            <person name="Catarino B."/>
            <person name="Hetherington A.J."/>
            <person name="Saltykova A."/>
            <person name="Bonnot C."/>
            <person name="Breuninger H."/>
            <person name="Symeonidi A."/>
            <person name="Radhakrishnan G.V."/>
            <person name="Van Nieuwerburgh F."/>
            <person name="Deforce D."/>
            <person name="Chang C."/>
            <person name="Karol K.G."/>
            <person name="Hedrich R."/>
            <person name="Ulvskov P."/>
            <person name="Glockner G."/>
            <person name="Delwiche C.F."/>
            <person name="Petrasek J."/>
            <person name="Van de Peer Y."/>
            <person name="Friml J."/>
            <person name="Beilby M."/>
            <person name="Dolan L."/>
            <person name="Kohara Y."/>
            <person name="Sugano S."/>
            <person name="Fujiyama A."/>
            <person name="Delaux P.-M."/>
            <person name="Quint M."/>
            <person name="TheiBen G."/>
            <person name="Hagemann M."/>
            <person name="Harholt J."/>
            <person name="Dunand C."/>
            <person name="Zachgo S."/>
            <person name="Langdale J."/>
            <person name="Maumus F."/>
            <person name="Straeten D.V.D."/>
            <person name="Gould S.B."/>
            <person name="Rensing S.A."/>
        </authorList>
    </citation>
    <scope>NUCLEOTIDE SEQUENCE [LARGE SCALE GENOMIC DNA]</scope>
    <source>
        <strain evidence="13 14">S276</strain>
    </source>
</reference>
<evidence type="ECO:0000256" key="8">
    <source>
        <dbReference type="ARBA" id="ARBA00022741"/>
    </source>
</evidence>
<proteinExistence type="inferred from homology"/>
<evidence type="ECO:0000256" key="2">
    <source>
        <dbReference type="ARBA" id="ARBA00004727"/>
    </source>
</evidence>
<evidence type="ECO:0000256" key="1">
    <source>
        <dbReference type="ARBA" id="ARBA00000956"/>
    </source>
</evidence>
<evidence type="ECO:0000256" key="5">
    <source>
        <dbReference type="ARBA" id="ARBA00022533"/>
    </source>
</evidence>
<dbReference type="GO" id="GO:0005524">
    <property type="term" value="F:ATP binding"/>
    <property type="evidence" value="ECO:0007669"/>
    <property type="project" value="UniProtKB-KW"/>
</dbReference>
<dbReference type="EC" id="2.7.7.27" evidence="4 11"/>
<dbReference type="CDD" id="cd02508">
    <property type="entry name" value="ADP_Glucose_PP"/>
    <property type="match status" value="1"/>
</dbReference>
<dbReference type="AlphaFoldDB" id="A0A388LNJ6"/>
<dbReference type="PANTHER" id="PTHR43523">
    <property type="entry name" value="GLUCOSE-1-PHOSPHATE ADENYLYLTRANSFERASE-RELATED"/>
    <property type="match status" value="1"/>
</dbReference>
<dbReference type="STRING" id="69332.A0A388LNJ6"/>
<feature type="domain" description="Nucleotidyl transferase" evidence="12">
    <location>
        <begin position="183"/>
        <end position="459"/>
    </location>
</feature>
<dbReference type="GO" id="GO:0008878">
    <property type="term" value="F:glucose-1-phosphate adenylyltransferase activity"/>
    <property type="evidence" value="ECO:0007669"/>
    <property type="project" value="UniProtKB-EC"/>
</dbReference>
<dbReference type="OrthoDB" id="1733332at2759"/>
<dbReference type="InterPro" id="IPR005836">
    <property type="entry name" value="ADP_Glu_pyroP_CS"/>
</dbReference>
<evidence type="ECO:0000256" key="10">
    <source>
        <dbReference type="ARBA" id="ARBA00022922"/>
    </source>
</evidence>
<dbReference type="Pfam" id="PF25247">
    <property type="entry name" value="LbH_GLGC"/>
    <property type="match status" value="1"/>
</dbReference>
<dbReference type="Pfam" id="PF00483">
    <property type="entry name" value="NTP_transferase"/>
    <property type="match status" value="1"/>
</dbReference>
<comment type="similarity">
    <text evidence="3 11">Belongs to the bacterial/plant glucose-1-phosphate adenylyltransferase family.</text>
</comment>
<evidence type="ECO:0000256" key="3">
    <source>
        <dbReference type="ARBA" id="ARBA00010443"/>
    </source>
</evidence>
<evidence type="ECO:0000256" key="6">
    <source>
        <dbReference type="ARBA" id="ARBA00022679"/>
    </source>
</evidence>
<accession>A0A388LNJ6</accession>
<dbReference type="InterPro" id="IPR029044">
    <property type="entry name" value="Nucleotide-diphossugar_trans"/>
</dbReference>
<dbReference type="PROSITE" id="PS00810">
    <property type="entry name" value="ADP_GLC_PYROPHOSPH_3"/>
    <property type="match status" value="1"/>
</dbReference>
<dbReference type="InterPro" id="IPR011831">
    <property type="entry name" value="ADP-Glc_PPase"/>
</dbReference>
<evidence type="ECO:0000313" key="13">
    <source>
        <dbReference type="EMBL" id="GBG83793.1"/>
    </source>
</evidence>
<dbReference type="SUPFAM" id="SSF51161">
    <property type="entry name" value="Trimeric LpxA-like enzymes"/>
    <property type="match status" value="1"/>
</dbReference>
<keyword evidence="11" id="KW-0150">Chloroplast</keyword>
<evidence type="ECO:0000313" key="14">
    <source>
        <dbReference type="Proteomes" id="UP000265515"/>
    </source>
</evidence>
<dbReference type="Gramene" id="GBG83793">
    <property type="protein sequence ID" value="GBG83793"/>
    <property type="gene ID" value="CBR_g37593"/>
</dbReference>
<evidence type="ECO:0000256" key="11">
    <source>
        <dbReference type="RuleBase" id="RU362093"/>
    </source>
</evidence>
<dbReference type="InterPro" id="IPR011004">
    <property type="entry name" value="Trimer_LpxA-like_sf"/>
</dbReference>
<dbReference type="SUPFAM" id="SSF53448">
    <property type="entry name" value="Nucleotide-diphospho-sugar transferases"/>
    <property type="match status" value="1"/>
</dbReference>
<dbReference type="CDD" id="cd04651">
    <property type="entry name" value="LbH_G1P_AT_C"/>
    <property type="match status" value="1"/>
</dbReference>
<keyword evidence="7 11" id="KW-0548">Nucleotidyltransferase</keyword>
<sequence>MAAAMAHALPMPVVADGSTSFSLRPSGPVPTHAVTASAAMVKSAARAPSSAAGWSSALVPQSVSRASRDLISAREAFVAGGGSAEGAGFFRGQMFGAAGIPGAASFKSPSGEKLPLEMATVLCAAEPPARPGSDRGPPAARKGRGKMEVNAVLADMAKRTTPEEELTHVIQLRERALPRNVISVILGGGAGTRLYPLTRHRAKPAVPIGGAYRLIDVPMSNCINCGIKKIFILTQFNSTSLNRHLAKTYNSGGITFADGFVEVLAATQTPGEGGQEWFQGTADAVRQYLWLLEQDLSHRDVEDILILSGDHLYRMDYMDFVQRHKDTGADITISVLPIDDSRASDYGLMKTDDKGRVVSFAEKPKGQELAAMAVDTTILGLSAAEAKEKPYIASMGIYVFKKKTLIELLRSRYPHANDFGSEIIPSSAGEFNVQAYLFNDYWEDIGTMRSFFEANLGLTRHPARFSFYDAQKPIYTSPRNLPPSKIEKCRVKDSIISHGCFLRSCAVKHSIIGLRSRVEQGVDIADTMMMGADYYETDAERAALLASGRVPIGVGENTVLRNCIIDKNARIGRNCRITNEKGVKEAEMTAQGYYIRDGIVVILKNASIYHGTVI</sequence>
<keyword evidence="9 11" id="KW-0067">ATP-binding</keyword>
<organism evidence="13 14">
    <name type="scientific">Chara braunii</name>
    <name type="common">Braun's stonewort</name>
    <dbReference type="NCBI Taxonomy" id="69332"/>
    <lineage>
        <taxon>Eukaryota</taxon>
        <taxon>Viridiplantae</taxon>
        <taxon>Streptophyta</taxon>
        <taxon>Charophyceae</taxon>
        <taxon>Charales</taxon>
        <taxon>Characeae</taxon>
        <taxon>Chara</taxon>
    </lineage>
</organism>
<name>A0A388LNJ6_CHABU</name>
<dbReference type="NCBIfam" id="NF002772">
    <property type="entry name" value="PRK02862.1"/>
    <property type="match status" value="1"/>
</dbReference>
<comment type="subunit">
    <text evidence="11">Heterotetramer.</text>
</comment>
<dbReference type="NCBIfam" id="TIGR02091">
    <property type="entry name" value="glgC"/>
    <property type="match status" value="1"/>
</dbReference>
<comment type="caution">
    <text evidence="13">The sequence shown here is derived from an EMBL/GenBank/DDBJ whole genome shotgun (WGS) entry which is preliminary data.</text>
</comment>
<comment type="subcellular location">
    <subcellularLocation>
        <location evidence="11">Plastid</location>
        <location evidence="11">Chloroplast</location>
    </subcellularLocation>
</comment>
<keyword evidence="11" id="KW-0934">Plastid</keyword>
<dbReference type="UniPathway" id="UPA00152"/>
<dbReference type="GO" id="GO:0019252">
    <property type="term" value="P:starch biosynthetic process"/>
    <property type="evidence" value="ECO:0007669"/>
    <property type="project" value="UniProtKB-UniPathway"/>
</dbReference>
<keyword evidence="5" id="KW-0021">Allosteric enzyme</keyword>
<dbReference type="GO" id="GO:0009507">
    <property type="term" value="C:chloroplast"/>
    <property type="evidence" value="ECO:0007669"/>
    <property type="project" value="UniProtKB-SubCell"/>
</dbReference>
<evidence type="ECO:0000259" key="12">
    <source>
        <dbReference type="Pfam" id="PF00483"/>
    </source>
</evidence>
<dbReference type="InterPro" id="IPR005835">
    <property type="entry name" value="NTP_transferase_dom"/>
</dbReference>
<keyword evidence="10 11" id="KW-0750">Starch biosynthesis</keyword>
<keyword evidence="6 11" id="KW-0808">Transferase</keyword>
<dbReference type="Proteomes" id="UP000265515">
    <property type="component" value="Unassembled WGS sequence"/>
</dbReference>
<dbReference type="OMA" id="YRMDFSQ"/>
<keyword evidence="14" id="KW-1185">Reference proteome</keyword>
<dbReference type="PANTHER" id="PTHR43523:SF12">
    <property type="entry name" value="GLUCOSE-1-PHOSPHATE ADENYLYLTRANSFERASE LARGE SUBUNIT 1, CHLOROPLASTIC-RELATED"/>
    <property type="match status" value="1"/>
</dbReference>
<dbReference type="FunFam" id="3.90.550.10:FF:000030">
    <property type="entry name" value="Glucose-1-phosphate adenylyltransferase"/>
    <property type="match status" value="1"/>
</dbReference>
<dbReference type="PROSITE" id="PS00808">
    <property type="entry name" value="ADP_GLC_PYROPHOSPH_1"/>
    <property type="match status" value="1"/>
</dbReference>
<dbReference type="EMBL" id="BFEA01000451">
    <property type="protein sequence ID" value="GBG83793.1"/>
    <property type="molecule type" value="Genomic_DNA"/>
</dbReference>
<dbReference type="Gene3D" id="2.160.10.10">
    <property type="entry name" value="Hexapeptide repeat proteins"/>
    <property type="match status" value="1"/>
</dbReference>